<keyword evidence="3" id="KW-1185">Reference proteome</keyword>
<evidence type="ECO:0000313" key="2">
    <source>
        <dbReference type="EMBL" id="SSA50314.1"/>
    </source>
</evidence>
<name>A0A2Y9B1D7_9RHOB</name>
<dbReference type="EMBL" id="UETC01000013">
    <property type="protein sequence ID" value="SSA50314.1"/>
    <property type="molecule type" value="Genomic_DNA"/>
</dbReference>
<evidence type="ECO:0000313" key="4">
    <source>
        <dbReference type="Proteomes" id="UP000251571"/>
    </source>
</evidence>
<dbReference type="Proteomes" id="UP000245839">
    <property type="component" value="Unassembled WGS sequence"/>
</dbReference>
<dbReference type="RefSeq" id="WP_109565861.1">
    <property type="nucleotide sequence ID" value="NZ_QGDJ01000013.1"/>
</dbReference>
<reference evidence="2 4" key="1">
    <citation type="submission" date="2016-10" db="EMBL/GenBank/DDBJ databases">
        <authorList>
            <person name="Cai Z."/>
        </authorList>
    </citation>
    <scope>NUCLEOTIDE SEQUENCE [LARGE SCALE GENOMIC DNA]</scope>
    <source>
        <strain evidence="2 4">DSM 25227</strain>
    </source>
</reference>
<reference evidence="1 3" key="2">
    <citation type="submission" date="2018-03" db="EMBL/GenBank/DDBJ databases">
        <title>Genomic Encyclopedia of Archaeal and Bacterial Type Strains, Phase II (KMG-II): from individual species to whole genera.</title>
        <authorList>
            <person name="Goeker M."/>
        </authorList>
    </citation>
    <scope>NUCLEOTIDE SEQUENCE [LARGE SCALE GENOMIC DNA]</scope>
    <source>
        <strain evidence="1 3">DSM 25227</strain>
    </source>
</reference>
<evidence type="ECO:0000313" key="3">
    <source>
        <dbReference type="Proteomes" id="UP000245839"/>
    </source>
</evidence>
<gene>
    <name evidence="1" type="ORF">BCF38_11332</name>
    <name evidence="2" type="ORF">SAMN05421539_11332</name>
</gene>
<accession>A0A2Y9B1D7</accession>
<dbReference type="AlphaFoldDB" id="A0A2Y9B1D7"/>
<dbReference type="EMBL" id="QGDJ01000013">
    <property type="protein sequence ID" value="PWJ13801.1"/>
    <property type="molecule type" value="Genomic_DNA"/>
</dbReference>
<evidence type="ECO:0008006" key="5">
    <source>
        <dbReference type="Google" id="ProtNLM"/>
    </source>
</evidence>
<sequence length="168" mass="18597">MSAAEALEVARSARLELRVDGQGLVLKASVPHSPTVLDLLVRNKAGVVAILRTEVEDWPADEWRVLFDERAAIAEFDGGLSRQAAEALARACCVAEWLNRHSVRASPEKCLLCGQADYYHEPLLPCGTEAEGHAWLHHRCWEDWHARRKTEATDALATMGITIRSSTT</sequence>
<evidence type="ECO:0000313" key="1">
    <source>
        <dbReference type="EMBL" id="PWJ13801.1"/>
    </source>
</evidence>
<protein>
    <recommendedName>
        <fullName evidence="5">TubC N-terminal docking domain-containing protein</fullName>
    </recommendedName>
</protein>
<proteinExistence type="predicted"/>
<organism evidence="2 4">
    <name type="scientific">Jannaschia seohaensis</name>
    <dbReference type="NCBI Taxonomy" id="475081"/>
    <lineage>
        <taxon>Bacteria</taxon>
        <taxon>Pseudomonadati</taxon>
        <taxon>Pseudomonadota</taxon>
        <taxon>Alphaproteobacteria</taxon>
        <taxon>Rhodobacterales</taxon>
        <taxon>Roseobacteraceae</taxon>
        <taxon>Jannaschia</taxon>
    </lineage>
</organism>
<dbReference type="OrthoDB" id="7872625at2"/>
<dbReference type="Proteomes" id="UP000251571">
    <property type="component" value="Unassembled WGS sequence"/>
</dbReference>